<gene>
    <name evidence="3" type="ORF">PoB_005752600</name>
</gene>
<evidence type="ECO:0000259" key="2">
    <source>
        <dbReference type="Pfam" id="PF13843"/>
    </source>
</evidence>
<reference evidence="3 4" key="1">
    <citation type="journal article" date="2021" name="Elife">
        <title>Chloroplast acquisition without the gene transfer in kleptoplastic sea slugs, Plakobranchus ocellatus.</title>
        <authorList>
            <person name="Maeda T."/>
            <person name="Takahashi S."/>
            <person name="Yoshida T."/>
            <person name="Shimamura S."/>
            <person name="Takaki Y."/>
            <person name="Nagai Y."/>
            <person name="Toyoda A."/>
            <person name="Suzuki Y."/>
            <person name="Arimoto A."/>
            <person name="Ishii H."/>
            <person name="Satoh N."/>
            <person name="Nishiyama T."/>
            <person name="Hasebe M."/>
            <person name="Maruyama T."/>
            <person name="Minagawa J."/>
            <person name="Obokata J."/>
            <person name="Shigenobu S."/>
        </authorList>
    </citation>
    <scope>NUCLEOTIDE SEQUENCE [LARGE SCALE GENOMIC DNA]</scope>
</reference>
<evidence type="ECO:0000313" key="4">
    <source>
        <dbReference type="Proteomes" id="UP000735302"/>
    </source>
</evidence>
<protein>
    <submittedName>
        <fullName evidence="3">PiggyBac transposable element-derived protein 4-like</fullName>
    </submittedName>
</protein>
<proteinExistence type="predicted"/>
<evidence type="ECO:0000256" key="1">
    <source>
        <dbReference type="SAM" id="MobiDB-lite"/>
    </source>
</evidence>
<dbReference type="InterPro" id="IPR029526">
    <property type="entry name" value="PGBD"/>
</dbReference>
<dbReference type="PANTHER" id="PTHR46599:SF3">
    <property type="entry name" value="PIGGYBAC TRANSPOSABLE ELEMENT-DERIVED PROTEIN 4"/>
    <property type="match status" value="1"/>
</dbReference>
<dbReference type="EMBL" id="BLXT01006321">
    <property type="protein sequence ID" value="GFO31021.1"/>
    <property type="molecule type" value="Genomic_DNA"/>
</dbReference>
<dbReference type="Pfam" id="PF13843">
    <property type="entry name" value="DDE_Tnp_1_7"/>
    <property type="match status" value="1"/>
</dbReference>
<evidence type="ECO:0000313" key="3">
    <source>
        <dbReference type="EMBL" id="GFO31021.1"/>
    </source>
</evidence>
<sequence>MHMGGVDMADMLCSSYGLSRKSKKWWHRLFFGLIDRTLVNAYIVYRQICENKTRFNFRREVALALLTMSRPPRVGRPFKSPCPSPSLGKPAANGGIKKRRKGNFSVSDAVRL</sequence>
<dbReference type="PANTHER" id="PTHR46599">
    <property type="entry name" value="PIGGYBAC TRANSPOSABLE ELEMENT-DERIVED PROTEIN 4"/>
    <property type="match status" value="1"/>
</dbReference>
<dbReference type="Proteomes" id="UP000735302">
    <property type="component" value="Unassembled WGS sequence"/>
</dbReference>
<feature type="domain" description="PiggyBac transposable element-derived protein" evidence="2">
    <location>
        <begin position="2"/>
        <end position="42"/>
    </location>
</feature>
<keyword evidence="4" id="KW-1185">Reference proteome</keyword>
<feature type="region of interest" description="Disordered" evidence="1">
    <location>
        <begin position="75"/>
        <end position="112"/>
    </location>
</feature>
<comment type="caution">
    <text evidence="3">The sequence shown here is derived from an EMBL/GenBank/DDBJ whole genome shotgun (WGS) entry which is preliminary data.</text>
</comment>
<accession>A0AAV4CHU8</accession>
<dbReference type="AlphaFoldDB" id="A0AAV4CHU8"/>
<name>A0AAV4CHU8_9GAST</name>
<organism evidence="3 4">
    <name type="scientific">Plakobranchus ocellatus</name>
    <dbReference type="NCBI Taxonomy" id="259542"/>
    <lineage>
        <taxon>Eukaryota</taxon>
        <taxon>Metazoa</taxon>
        <taxon>Spiralia</taxon>
        <taxon>Lophotrochozoa</taxon>
        <taxon>Mollusca</taxon>
        <taxon>Gastropoda</taxon>
        <taxon>Heterobranchia</taxon>
        <taxon>Euthyneura</taxon>
        <taxon>Panpulmonata</taxon>
        <taxon>Sacoglossa</taxon>
        <taxon>Placobranchoidea</taxon>
        <taxon>Plakobranchidae</taxon>
        <taxon>Plakobranchus</taxon>
    </lineage>
</organism>